<evidence type="ECO:0000256" key="6">
    <source>
        <dbReference type="ARBA" id="ARBA00011946"/>
    </source>
</evidence>
<dbReference type="InterPro" id="IPR001348">
    <property type="entry name" value="ATP_PRibTrfase_HisG"/>
</dbReference>
<evidence type="ECO:0000256" key="12">
    <source>
        <dbReference type="ARBA" id="ARBA00022723"/>
    </source>
</evidence>
<dbReference type="InterPro" id="IPR013115">
    <property type="entry name" value="HisG_C"/>
</dbReference>
<dbReference type="InterPro" id="IPR020621">
    <property type="entry name" value="ATP-PRT_HisG_long"/>
</dbReference>
<dbReference type="GO" id="GO:0003879">
    <property type="term" value="F:ATP phosphoribosyltransferase activity"/>
    <property type="evidence" value="ECO:0007669"/>
    <property type="project" value="UniProtKB-UniRule"/>
</dbReference>
<dbReference type="EMBL" id="BSFE01000001">
    <property type="protein sequence ID" value="GLK51110.1"/>
    <property type="molecule type" value="Genomic_DNA"/>
</dbReference>
<evidence type="ECO:0000256" key="1">
    <source>
        <dbReference type="ARBA" id="ARBA00000915"/>
    </source>
</evidence>
<comment type="caution">
    <text evidence="21">The sequence shown here is derived from an EMBL/GenBank/DDBJ whole genome shotgun (WGS) entry which is preliminary data.</text>
</comment>
<evidence type="ECO:0000256" key="9">
    <source>
        <dbReference type="ARBA" id="ARBA00022605"/>
    </source>
</evidence>
<keyword evidence="9 18" id="KW-0028">Amino-acid biosynthesis</keyword>
<dbReference type="GO" id="GO:0000287">
    <property type="term" value="F:magnesium ion binding"/>
    <property type="evidence" value="ECO:0007669"/>
    <property type="project" value="UniProtKB-UniRule"/>
</dbReference>
<evidence type="ECO:0000256" key="8">
    <source>
        <dbReference type="ARBA" id="ARBA00022490"/>
    </source>
</evidence>
<dbReference type="Gene3D" id="3.40.190.10">
    <property type="entry name" value="Periplasmic binding protein-like II"/>
    <property type="match status" value="2"/>
</dbReference>
<keyword evidence="10 18" id="KW-0328">Glycosyltransferase</keyword>
<dbReference type="InterPro" id="IPR015867">
    <property type="entry name" value="N-reg_PII/ATP_PRibTrfase_C"/>
</dbReference>
<keyword evidence="14 18" id="KW-0067">ATP-binding</keyword>
<dbReference type="Pfam" id="PF08029">
    <property type="entry name" value="HisG_C"/>
    <property type="match status" value="1"/>
</dbReference>
<evidence type="ECO:0000256" key="18">
    <source>
        <dbReference type="HAMAP-Rule" id="MF_00079"/>
    </source>
</evidence>
<dbReference type="PANTHER" id="PTHR21403">
    <property type="entry name" value="ATP PHOSPHORIBOSYLTRANSFERASE ATP-PRTASE"/>
    <property type="match status" value="1"/>
</dbReference>
<reference evidence="21" key="1">
    <citation type="journal article" date="2014" name="Int. J. Syst. Evol. Microbiol.">
        <title>Complete genome sequence of Corynebacterium casei LMG S-19264T (=DSM 44701T), isolated from a smear-ripened cheese.</title>
        <authorList>
            <consortium name="US DOE Joint Genome Institute (JGI-PGF)"/>
            <person name="Walter F."/>
            <person name="Albersmeier A."/>
            <person name="Kalinowski J."/>
            <person name="Ruckert C."/>
        </authorList>
    </citation>
    <scope>NUCLEOTIDE SEQUENCE</scope>
    <source>
        <strain evidence="21">VKM B-1513</strain>
    </source>
</reference>
<dbReference type="PANTHER" id="PTHR21403:SF8">
    <property type="entry name" value="ATP PHOSPHORIBOSYLTRANSFERASE"/>
    <property type="match status" value="1"/>
</dbReference>
<dbReference type="SUPFAM" id="SSF53850">
    <property type="entry name" value="Periplasmic binding protein-like II"/>
    <property type="match status" value="1"/>
</dbReference>
<feature type="domain" description="ATP phosphoribosyltransferase catalytic" evidence="19">
    <location>
        <begin position="53"/>
        <end position="207"/>
    </location>
</feature>
<sequence>MTSPRLRIAVQSKGRLAEGGMDLLKRCGLRFAYGRDKLHQRAENMPVDLMLVRDDDIPNFVASGACDYGIVGENVLREEQAAGGRARELDVALRLGFAGCTLKLAAAQGGDIRSSADLAGKAVATSYPALTAQYLRERGIEAEIVEMRGSVEVAPRLRIADAICDLVSSGATLQANGLAAFETVLESEAVLIRRSTGRDPRTDAVANVLMRRAEGVIASSQTKYIMLNAPKDRLEAIRNLLPGADAPTIARVAGRDDVVAMHAVCRERVFWETLEALEAEGARAILVLPIEKMLA</sequence>
<keyword evidence="11 18" id="KW-0808">Transferase</keyword>
<keyword evidence="12 18" id="KW-0479">Metal-binding</keyword>
<dbReference type="NCBIfam" id="TIGR00070">
    <property type="entry name" value="hisG"/>
    <property type="match status" value="1"/>
</dbReference>
<reference evidence="21" key="2">
    <citation type="submission" date="2023-01" db="EMBL/GenBank/DDBJ databases">
        <authorList>
            <person name="Sun Q."/>
            <person name="Evtushenko L."/>
        </authorList>
    </citation>
    <scope>NUCLEOTIDE SEQUENCE</scope>
    <source>
        <strain evidence="21">VKM B-1513</strain>
    </source>
</reference>
<gene>
    <name evidence="18 21" type="primary">hisG</name>
    <name evidence="21" type="ORF">GCM10017621_06180</name>
</gene>
<dbReference type="Pfam" id="PF01634">
    <property type="entry name" value="HisG"/>
    <property type="match status" value="1"/>
</dbReference>
<dbReference type="SUPFAM" id="SSF54913">
    <property type="entry name" value="GlnB-like"/>
    <property type="match status" value="1"/>
</dbReference>
<evidence type="ECO:0000256" key="16">
    <source>
        <dbReference type="ARBA" id="ARBA00023102"/>
    </source>
</evidence>
<dbReference type="AlphaFoldDB" id="A0A9W6IL56"/>
<feature type="domain" description="Histidine biosynthesis HisG C-terminal" evidence="20">
    <location>
        <begin position="221"/>
        <end position="292"/>
    </location>
</feature>
<evidence type="ECO:0000256" key="2">
    <source>
        <dbReference type="ARBA" id="ARBA00001946"/>
    </source>
</evidence>
<dbReference type="FunFam" id="3.40.190.10:FF:000008">
    <property type="entry name" value="ATP phosphoribosyltransferase"/>
    <property type="match status" value="1"/>
</dbReference>
<comment type="function">
    <text evidence="17 18">Catalyzes the condensation of ATP and 5-phosphoribose 1-diphosphate to form N'-(5'-phosphoribosyl)-ATP (PR-ATP). Has a crucial role in the pathway because the rate of histidine biosynthesis seems to be controlled primarily by regulation of HisG enzymatic activity.</text>
</comment>
<dbReference type="Proteomes" id="UP001143486">
    <property type="component" value="Unassembled WGS sequence"/>
</dbReference>
<dbReference type="FunFam" id="3.30.70.120:FF:000002">
    <property type="entry name" value="ATP phosphoribosyltransferase"/>
    <property type="match status" value="1"/>
</dbReference>
<evidence type="ECO:0000259" key="19">
    <source>
        <dbReference type="Pfam" id="PF01634"/>
    </source>
</evidence>
<dbReference type="InterPro" id="IPR011322">
    <property type="entry name" value="N-reg_PII-like_a/b"/>
</dbReference>
<protein>
    <recommendedName>
        <fullName evidence="7 18">ATP phosphoribosyltransferase</fullName>
        <shortName evidence="18">ATP-PRT</shortName>
        <shortName evidence="18">ATP-PRTase</shortName>
        <ecNumber evidence="6 18">2.4.2.17</ecNumber>
    </recommendedName>
</protein>
<dbReference type="Gene3D" id="3.30.70.120">
    <property type="match status" value="1"/>
</dbReference>
<dbReference type="GO" id="GO:0005524">
    <property type="term" value="F:ATP binding"/>
    <property type="evidence" value="ECO:0007669"/>
    <property type="project" value="UniProtKB-KW"/>
</dbReference>
<comment type="pathway">
    <text evidence="4 18">Amino-acid biosynthesis; L-histidine biosynthesis; L-histidine from 5-phospho-alpha-D-ribose 1-diphosphate: step 1/9.</text>
</comment>
<keyword evidence="16 18" id="KW-0368">Histidine biosynthesis</keyword>
<comment type="subcellular location">
    <subcellularLocation>
        <location evidence="3 18">Cytoplasm</location>
    </subcellularLocation>
</comment>
<evidence type="ECO:0000313" key="22">
    <source>
        <dbReference type="Proteomes" id="UP001143486"/>
    </source>
</evidence>
<evidence type="ECO:0000256" key="14">
    <source>
        <dbReference type="ARBA" id="ARBA00022840"/>
    </source>
</evidence>
<organism evidence="21 22">
    <name type="scientific">Maricaulis virginensis</name>
    <dbReference type="NCBI Taxonomy" id="144022"/>
    <lineage>
        <taxon>Bacteria</taxon>
        <taxon>Pseudomonadati</taxon>
        <taxon>Pseudomonadota</taxon>
        <taxon>Alphaproteobacteria</taxon>
        <taxon>Maricaulales</taxon>
        <taxon>Maricaulaceae</taxon>
        <taxon>Maricaulis</taxon>
    </lineage>
</organism>
<comment type="activity regulation">
    <text evidence="18">Feedback inhibited by histidine.</text>
</comment>
<keyword evidence="22" id="KW-1185">Reference proteome</keyword>
<evidence type="ECO:0000256" key="7">
    <source>
        <dbReference type="ARBA" id="ARBA00020998"/>
    </source>
</evidence>
<keyword evidence="15 18" id="KW-0460">Magnesium</keyword>
<comment type="similarity">
    <text evidence="5 18">Belongs to the ATP phosphoribosyltransferase family. Long subfamily.</text>
</comment>
<dbReference type="HAMAP" id="MF_00079">
    <property type="entry name" value="HisG_Long"/>
    <property type="match status" value="1"/>
</dbReference>
<dbReference type="GO" id="GO:0000105">
    <property type="term" value="P:L-histidine biosynthetic process"/>
    <property type="evidence" value="ECO:0007669"/>
    <property type="project" value="UniProtKB-UniRule"/>
</dbReference>
<comment type="cofactor">
    <cofactor evidence="2 18">
        <name>Mg(2+)</name>
        <dbReference type="ChEBI" id="CHEBI:18420"/>
    </cofactor>
</comment>
<comment type="catalytic activity">
    <reaction evidence="1 18">
        <text>1-(5-phospho-beta-D-ribosyl)-ATP + diphosphate = 5-phospho-alpha-D-ribose 1-diphosphate + ATP</text>
        <dbReference type="Rhea" id="RHEA:18473"/>
        <dbReference type="ChEBI" id="CHEBI:30616"/>
        <dbReference type="ChEBI" id="CHEBI:33019"/>
        <dbReference type="ChEBI" id="CHEBI:58017"/>
        <dbReference type="ChEBI" id="CHEBI:73183"/>
        <dbReference type="EC" id="2.4.2.17"/>
    </reaction>
</comment>
<dbReference type="RefSeq" id="WP_271185502.1">
    <property type="nucleotide sequence ID" value="NZ_BSFE01000001.1"/>
</dbReference>
<evidence type="ECO:0000256" key="4">
    <source>
        <dbReference type="ARBA" id="ARBA00004667"/>
    </source>
</evidence>
<evidence type="ECO:0000256" key="10">
    <source>
        <dbReference type="ARBA" id="ARBA00022676"/>
    </source>
</evidence>
<keyword evidence="8 18" id="KW-0963">Cytoplasm</keyword>
<keyword evidence="13 18" id="KW-0547">Nucleotide-binding</keyword>
<dbReference type="EC" id="2.4.2.17" evidence="6 18"/>
<evidence type="ECO:0000256" key="17">
    <source>
        <dbReference type="ARBA" id="ARBA00024861"/>
    </source>
</evidence>
<evidence type="ECO:0000256" key="15">
    <source>
        <dbReference type="ARBA" id="ARBA00022842"/>
    </source>
</evidence>
<evidence type="ECO:0000313" key="21">
    <source>
        <dbReference type="EMBL" id="GLK51110.1"/>
    </source>
</evidence>
<accession>A0A9W6IL56</accession>
<dbReference type="NCBIfam" id="TIGR03455">
    <property type="entry name" value="HisG_C-term"/>
    <property type="match status" value="1"/>
</dbReference>
<dbReference type="GO" id="GO:0005737">
    <property type="term" value="C:cytoplasm"/>
    <property type="evidence" value="ECO:0007669"/>
    <property type="project" value="UniProtKB-SubCell"/>
</dbReference>
<evidence type="ECO:0000256" key="13">
    <source>
        <dbReference type="ARBA" id="ARBA00022741"/>
    </source>
</evidence>
<evidence type="ECO:0000259" key="20">
    <source>
        <dbReference type="Pfam" id="PF08029"/>
    </source>
</evidence>
<evidence type="ECO:0000256" key="5">
    <source>
        <dbReference type="ARBA" id="ARBA00007955"/>
    </source>
</evidence>
<evidence type="ECO:0000256" key="11">
    <source>
        <dbReference type="ARBA" id="ARBA00022679"/>
    </source>
</evidence>
<name>A0A9W6IL56_9PROT</name>
<evidence type="ECO:0000256" key="3">
    <source>
        <dbReference type="ARBA" id="ARBA00004496"/>
    </source>
</evidence>
<proteinExistence type="inferred from homology"/>
<dbReference type="InterPro" id="IPR013820">
    <property type="entry name" value="ATP_PRibTrfase_cat"/>
</dbReference>